<reference evidence="4" key="1">
    <citation type="submission" date="2020-09" db="EMBL/GenBank/DDBJ databases">
        <title>Pelobacter alkaliphilus sp. nov., a novel anaerobic arsenate-reducing bacterium from terrestrial mud volcano.</title>
        <authorList>
            <person name="Khomyakova M.A."/>
            <person name="Merkel A.Y."/>
            <person name="Slobodkin A.I."/>
        </authorList>
    </citation>
    <scope>NUCLEOTIDE SEQUENCE</scope>
    <source>
        <strain evidence="4">M08fum</strain>
    </source>
</reference>
<dbReference type="EMBL" id="JACWUN010000002">
    <property type="protein sequence ID" value="MBD1399408.1"/>
    <property type="molecule type" value="Genomic_DNA"/>
</dbReference>
<name>A0A8J6QW69_9BACT</name>
<keyword evidence="1" id="KW-1133">Transmembrane helix</keyword>
<proteinExistence type="predicted"/>
<accession>A0A8J6QW69</accession>
<comment type="caution">
    <text evidence="4">The sequence shown here is derived from an EMBL/GenBank/DDBJ whole genome shotgun (WGS) entry which is preliminary data.</text>
</comment>
<evidence type="ECO:0000259" key="3">
    <source>
        <dbReference type="Pfam" id="PF23981"/>
    </source>
</evidence>
<evidence type="ECO:0000259" key="2">
    <source>
        <dbReference type="Pfam" id="PF14341"/>
    </source>
</evidence>
<dbReference type="AlphaFoldDB" id="A0A8J6QW69"/>
<feature type="domain" description="Type 4 fimbrial biogenesis protein PilX N-terminal" evidence="2">
    <location>
        <begin position="11"/>
        <end position="60"/>
    </location>
</feature>
<dbReference type="Proteomes" id="UP000632828">
    <property type="component" value="Unassembled WGS sequence"/>
</dbReference>
<dbReference type="Pfam" id="PF14341">
    <property type="entry name" value="PilX_N"/>
    <property type="match status" value="1"/>
</dbReference>
<organism evidence="4 5">
    <name type="scientific">Pelovirga terrestris</name>
    <dbReference type="NCBI Taxonomy" id="2771352"/>
    <lineage>
        <taxon>Bacteria</taxon>
        <taxon>Pseudomonadati</taxon>
        <taxon>Thermodesulfobacteriota</taxon>
        <taxon>Desulfuromonadia</taxon>
        <taxon>Geobacterales</taxon>
        <taxon>Geobacteraceae</taxon>
        <taxon>Pelovirga</taxon>
    </lineage>
</organism>
<keyword evidence="5" id="KW-1185">Reference proteome</keyword>
<gene>
    <name evidence="4" type="ORF">ICT70_01850</name>
</gene>
<dbReference type="InterPro" id="IPR025746">
    <property type="entry name" value="PilX_N_dom"/>
</dbReference>
<dbReference type="RefSeq" id="WP_191153686.1">
    <property type="nucleotide sequence ID" value="NZ_JACWUN010000002.1"/>
</dbReference>
<dbReference type="InterPro" id="IPR055729">
    <property type="entry name" value="DUF7305"/>
</dbReference>
<evidence type="ECO:0000256" key="1">
    <source>
        <dbReference type="SAM" id="Phobius"/>
    </source>
</evidence>
<evidence type="ECO:0000313" key="5">
    <source>
        <dbReference type="Proteomes" id="UP000632828"/>
    </source>
</evidence>
<keyword evidence="1" id="KW-0812">Transmembrane</keyword>
<feature type="transmembrane region" description="Helical" evidence="1">
    <location>
        <begin position="12"/>
        <end position="33"/>
    </location>
</feature>
<protein>
    <recommendedName>
        <fullName evidence="6">Type 4 fimbrial biogenesis protein PilX N-terminal domain-containing protein</fullName>
    </recommendedName>
</protein>
<feature type="domain" description="DUF7305" evidence="3">
    <location>
        <begin position="521"/>
        <end position="637"/>
    </location>
</feature>
<evidence type="ECO:0000313" key="4">
    <source>
        <dbReference type="EMBL" id="MBD1399408.1"/>
    </source>
</evidence>
<evidence type="ECO:0008006" key="6">
    <source>
        <dbReference type="Google" id="ProtNLM"/>
    </source>
</evidence>
<sequence length="656" mass="70806">MMKKILLNNQRGAALVTSLMIMSLLTVLGFSALNNSDIELKISGNERVSAQAFASAEAGVDMAIAWLRGFQLNDTDPNLNQVWKEAYDAYDVKFNMDLMPLDKDNPTGIKEEGFAEGTIGNGNWTYAIFDNSTTDANKAFIASTGRAGSDRSVRNLLVEVSIDKAKSILDYALFAKDDLDLKNKASVYSYNSDKILHLTTDTDASGTYDAETIEADIGSNVQITLGSQTYVAGNIYLGADDSGNDAEIKTKGGGKNIVVLGGNAYTTADGGLALDEDASIGNVDVGELFTDGGLVARSVSWLATEGNTNINTFIPTIDYEGTITATEITKAADNTTFGVATTGVTYFDDAGVQQLKSGFKIKNIDLKGKDANTPEILTIDNNSDEINLYVYHYTQGQTDYSLELQSATINIETEVIPEEFVDDASQGYVKDQFSDIPILYDSPDANGHLLEKVGDVYYRIDESGVRTDSITDEAGTVTDVPYTGRVFSMLTSSTGNLIIKDGNPVLLDQIFYIEGSNVAYSAIKVVGGGVRMYTTGDVNFGTSTELNNRIYVKENGAIKYLVTATGKEVEGPPTVFSLYSTTTGLINIGTKTAFSGMIYAPNANIVIQNQGDFRGSAIGKTVEMKNTGSVIYDSAMRPKDAERKFVKIDVLSWREL</sequence>
<dbReference type="Pfam" id="PF23981">
    <property type="entry name" value="DUF7305"/>
    <property type="match status" value="1"/>
</dbReference>
<keyword evidence="1" id="KW-0472">Membrane</keyword>